<protein>
    <submittedName>
        <fullName evidence="2">Uncharacterized protein</fullName>
    </submittedName>
</protein>
<evidence type="ECO:0000313" key="3">
    <source>
        <dbReference type="Proteomes" id="UP001148838"/>
    </source>
</evidence>
<gene>
    <name evidence="2" type="ORF">ANN_18306</name>
</gene>
<accession>A0ABQ8SQH4</accession>
<evidence type="ECO:0000313" key="2">
    <source>
        <dbReference type="EMBL" id="KAJ4435690.1"/>
    </source>
</evidence>
<keyword evidence="3" id="KW-1185">Reference proteome</keyword>
<reference evidence="2 3" key="1">
    <citation type="journal article" date="2022" name="Allergy">
        <title>Genome assembly and annotation of Periplaneta americana reveal a comprehensive cockroach allergen profile.</title>
        <authorList>
            <person name="Wang L."/>
            <person name="Xiong Q."/>
            <person name="Saelim N."/>
            <person name="Wang L."/>
            <person name="Nong W."/>
            <person name="Wan A.T."/>
            <person name="Shi M."/>
            <person name="Liu X."/>
            <person name="Cao Q."/>
            <person name="Hui J.H.L."/>
            <person name="Sookrung N."/>
            <person name="Leung T.F."/>
            <person name="Tungtrongchitr A."/>
            <person name="Tsui S.K.W."/>
        </authorList>
    </citation>
    <scope>NUCLEOTIDE SEQUENCE [LARGE SCALE GENOMIC DNA]</scope>
    <source>
        <strain evidence="2">PWHHKU_190912</strain>
    </source>
</reference>
<dbReference type="Proteomes" id="UP001148838">
    <property type="component" value="Unassembled WGS sequence"/>
</dbReference>
<feature type="region of interest" description="Disordered" evidence="1">
    <location>
        <begin position="98"/>
        <end position="130"/>
    </location>
</feature>
<dbReference type="EMBL" id="JAJSOF020000023">
    <property type="protein sequence ID" value="KAJ4435690.1"/>
    <property type="molecule type" value="Genomic_DNA"/>
</dbReference>
<sequence length="207" mass="23358">MAVQKTEFYERGDAIQTARVRMAPDYQVEPLAWLSRLRHLPAGLKLRSGAGSIPAWADYLVGFFSEVFSNRKVNARSHMSKVNRRVLEGAFTTRTIGEKSNAFPRSHNQQKKQILKSESTANQKTEKSDHITPVKRNLTNGQSRRSQVWTPIGLSQEEAGTRQHADIGVVLNQRLWETFWGINAEFSSPQGPALQSLNDKLQVAKLM</sequence>
<proteinExistence type="predicted"/>
<comment type="caution">
    <text evidence="2">The sequence shown here is derived from an EMBL/GenBank/DDBJ whole genome shotgun (WGS) entry which is preliminary data.</text>
</comment>
<name>A0ABQ8SQH4_PERAM</name>
<evidence type="ECO:0000256" key="1">
    <source>
        <dbReference type="SAM" id="MobiDB-lite"/>
    </source>
</evidence>
<organism evidence="2 3">
    <name type="scientific">Periplaneta americana</name>
    <name type="common">American cockroach</name>
    <name type="synonym">Blatta americana</name>
    <dbReference type="NCBI Taxonomy" id="6978"/>
    <lineage>
        <taxon>Eukaryota</taxon>
        <taxon>Metazoa</taxon>
        <taxon>Ecdysozoa</taxon>
        <taxon>Arthropoda</taxon>
        <taxon>Hexapoda</taxon>
        <taxon>Insecta</taxon>
        <taxon>Pterygota</taxon>
        <taxon>Neoptera</taxon>
        <taxon>Polyneoptera</taxon>
        <taxon>Dictyoptera</taxon>
        <taxon>Blattodea</taxon>
        <taxon>Blattoidea</taxon>
        <taxon>Blattidae</taxon>
        <taxon>Blattinae</taxon>
        <taxon>Periplaneta</taxon>
    </lineage>
</organism>